<gene>
    <name evidence="2" type="ORF">SARC_16609</name>
</gene>
<name>A0A0L0F2B1_9EUKA</name>
<sequence>ETRHEIPDGSRLPLCEKAGSNKRTNALTLTNTHPRNTNRSHYSTQAETA</sequence>
<reference evidence="2 3" key="1">
    <citation type="submission" date="2011-02" db="EMBL/GenBank/DDBJ databases">
        <title>The Genome Sequence of Sphaeroforma arctica JP610.</title>
        <authorList>
            <consortium name="The Broad Institute Genome Sequencing Platform"/>
            <person name="Russ C."/>
            <person name="Cuomo C."/>
            <person name="Young S.K."/>
            <person name="Zeng Q."/>
            <person name="Gargeya S."/>
            <person name="Alvarado L."/>
            <person name="Berlin A."/>
            <person name="Chapman S.B."/>
            <person name="Chen Z."/>
            <person name="Freedman E."/>
            <person name="Gellesch M."/>
            <person name="Goldberg J."/>
            <person name="Griggs A."/>
            <person name="Gujja S."/>
            <person name="Heilman E."/>
            <person name="Heiman D."/>
            <person name="Howarth C."/>
            <person name="Mehta T."/>
            <person name="Neiman D."/>
            <person name="Pearson M."/>
            <person name="Roberts A."/>
            <person name="Saif S."/>
            <person name="Shea T."/>
            <person name="Shenoy N."/>
            <person name="Sisk P."/>
            <person name="Stolte C."/>
            <person name="Sykes S."/>
            <person name="White J."/>
            <person name="Yandava C."/>
            <person name="Burger G."/>
            <person name="Gray M.W."/>
            <person name="Holland P.W.H."/>
            <person name="King N."/>
            <person name="Lang F.B.F."/>
            <person name="Roger A.J."/>
            <person name="Ruiz-Trillo I."/>
            <person name="Haas B."/>
            <person name="Nusbaum C."/>
            <person name="Birren B."/>
        </authorList>
    </citation>
    <scope>NUCLEOTIDE SEQUENCE [LARGE SCALE GENOMIC DNA]</scope>
    <source>
        <strain evidence="2 3">JP610</strain>
    </source>
</reference>
<dbReference type="GeneID" id="25917113"/>
<evidence type="ECO:0000313" key="3">
    <source>
        <dbReference type="Proteomes" id="UP000054560"/>
    </source>
</evidence>
<dbReference type="AlphaFoldDB" id="A0A0L0F2B1"/>
<dbReference type="EMBL" id="KQ250082">
    <property type="protein sequence ID" value="KNC70860.1"/>
    <property type="molecule type" value="Genomic_DNA"/>
</dbReference>
<feature type="compositionally biased region" description="Polar residues" evidence="1">
    <location>
        <begin position="21"/>
        <end position="49"/>
    </location>
</feature>
<feature type="non-terminal residue" evidence="2">
    <location>
        <position position="1"/>
    </location>
</feature>
<feature type="region of interest" description="Disordered" evidence="1">
    <location>
        <begin position="1"/>
        <end position="49"/>
    </location>
</feature>
<accession>A0A0L0F2B1</accession>
<evidence type="ECO:0000313" key="2">
    <source>
        <dbReference type="EMBL" id="KNC70860.1"/>
    </source>
</evidence>
<dbReference type="RefSeq" id="XP_014144762.1">
    <property type="nucleotide sequence ID" value="XM_014289287.1"/>
</dbReference>
<proteinExistence type="predicted"/>
<organism evidence="2 3">
    <name type="scientific">Sphaeroforma arctica JP610</name>
    <dbReference type="NCBI Taxonomy" id="667725"/>
    <lineage>
        <taxon>Eukaryota</taxon>
        <taxon>Ichthyosporea</taxon>
        <taxon>Ichthyophonida</taxon>
        <taxon>Sphaeroforma</taxon>
    </lineage>
</organism>
<protein>
    <submittedName>
        <fullName evidence="2">Uncharacterized protein</fullName>
    </submittedName>
</protein>
<dbReference type="Proteomes" id="UP000054560">
    <property type="component" value="Unassembled WGS sequence"/>
</dbReference>
<evidence type="ECO:0000256" key="1">
    <source>
        <dbReference type="SAM" id="MobiDB-lite"/>
    </source>
</evidence>
<keyword evidence="3" id="KW-1185">Reference proteome</keyword>